<dbReference type="Gene3D" id="1.10.3680.10">
    <property type="entry name" value="TerB-like"/>
    <property type="match status" value="1"/>
</dbReference>
<organism evidence="2">
    <name type="scientific">marine metagenome</name>
    <dbReference type="NCBI Taxonomy" id="408172"/>
    <lineage>
        <taxon>unclassified sequences</taxon>
        <taxon>metagenomes</taxon>
        <taxon>ecological metagenomes</taxon>
    </lineage>
</organism>
<dbReference type="AlphaFoldDB" id="A0A382PFN3"/>
<sequence length="109" mass="12609">MMEVARSDQKKSAEELALIFDMMRSRMHLSEKEIKDLVTLAEQSAEEAHDLFTFTSLMNENFNYAQKKKLLIDLWRVAYADASLDSHESHVIRRIAGLMHVSNNDMLHA</sequence>
<dbReference type="SUPFAM" id="SSF158682">
    <property type="entry name" value="TerB-like"/>
    <property type="match status" value="1"/>
</dbReference>
<feature type="non-terminal residue" evidence="2">
    <location>
        <position position="109"/>
    </location>
</feature>
<dbReference type="EMBL" id="UINC01106239">
    <property type="protein sequence ID" value="SVC70762.1"/>
    <property type="molecule type" value="Genomic_DNA"/>
</dbReference>
<feature type="domain" description="Co-chaperone DjlA N-terminal" evidence="1">
    <location>
        <begin position="2"/>
        <end position="106"/>
    </location>
</feature>
<accession>A0A382PFN3</accession>
<reference evidence="2" key="1">
    <citation type="submission" date="2018-05" db="EMBL/GenBank/DDBJ databases">
        <authorList>
            <person name="Lanie J.A."/>
            <person name="Ng W.-L."/>
            <person name="Kazmierczak K.M."/>
            <person name="Andrzejewski T.M."/>
            <person name="Davidsen T.M."/>
            <person name="Wayne K.J."/>
            <person name="Tettelin H."/>
            <person name="Glass J.I."/>
            <person name="Rusch D."/>
            <person name="Podicherti R."/>
            <person name="Tsui H.-C.T."/>
            <person name="Winkler M.E."/>
        </authorList>
    </citation>
    <scope>NUCLEOTIDE SEQUENCE</scope>
</reference>
<dbReference type="InterPro" id="IPR007791">
    <property type="entry name" value="DjlA_N"/>
</dbReference>
<evidence type="ECO:0000259" key="1">
    <source>
        <dbReference type="Pfam" id="PF05099"/>
    </source>
</evidence>
<dbReference type="CDD" id="cd07313">
    <property type="entry name" value="terB_like_2"/>
    <property type="match status" value="1"/>
</dbReference>
<evidence type="ECO:0000313" key="2">
    <source>
        <dbReference type="EMBL" id="SVC70762.1"/>
    </source>
</evidence>
<dbReference type="Pfam" id="PF05099">
    <property type="entry name" value="TerB"/>
    <property type="match status" value="1"/>
</dbReference>
<name>A0A382PFN3_9ZZZZ</name>
<gene>
    <name evidence="2" type="ORF">METZ01_LOCUS323616</name>
</gene>
<proteinExistence type="predicted"/>
<dbReference type="InterPro" id="IPR029024">
    <property type="entry name" value="TerB-like"/>
</dbReference>
<protein>
    <recommendedName>
        <fullName evidence="1">Co-chaperone DjlA N-terminal domain-containing protein</fullName>
    </recommendedName>
</protein>